<proteinExistence type="predicted"/>
<reference evidence="1 2" key="1">
    <citation type="journal article" date="2014" name="Genome Announc.">
        <title>Complete Genome Sequence of Pseudomonas sp. Strain TKP, Isolated from a gamma-Hexachlorocyclohexane-Degrading Mixed Culture.</title>
        <authorList>
            <person name="Ohtsubo Y."/>
            <person name="Kishida K."/>
            <person name="Sato T."/>
            <person name="Tabata M."/>
            <person name="Kawasumi T."/>
            <person name="Ogura Y."/>
            <person name="Hayashi T."/>
            <person name="Tsuda M."/>
            <person name="Nagata Y."/>
        </authorList>
    </citation>
    <scope>NUCLEOTIDE SEQUENCE [LARGE SCALE GENOMIC DNA]</scope>
    <source>
        <strain evidence="1 2">TKP</strain>
    </source>
</reference>
<accession>A0ACA7PBE8</accession>
<name>A0ACA7PBE8_9PSED</name>
<dbReference type="Proteomes" id="UP000018725">
    <property type="component" value="Chromosome"/>
</dbReference>
<gene>
    <name evidence="1" type="ORF">U771_23502</name>
</gene>
<organism evidence="1 2">
    <name type="scientific">Pseudomonas gorinensis</name>
    <dbReference type="NCBI Taxonomy" id="3240790"/>
    <lineage>
        <taxon>Bacteria</taxon>
        <taxon>Pseudomonadati</taxon>
        <taxon>Pseudomonadota</taxon>
        <taxon>Gammaproteobacteria</taxon>
        <taxon>Pseudomonadales</taxon>
        <taxon>Pseudomonadaceae</taxon>
        <taxon>Pseudomonas</taxon>
    </lineage>
</organism>
<evidence type="ECO:0000313" key="2">
    <source>
        <dbReference type="Proteomes" id="UP000018725"/>
    </source>
</evidence>
<keyword evidence="2" id="KW-1185">Reference proteome</keyword>
<protein>
    <submittedName>
        <fullName evidence="1">Uncharacterized protein</fullName>
    </submittedName>
</protein>
<sequence>MKNPKASHPPGPTVPANLQTGDRVHLNGKNVEVYSGLCRLLFNNATGSLAFPLSISRNYAHEIYFQVDPNYTGEFSVVGEYAPNSPVNEDDRSFGKTKITRSK</sequence>
<evidence type="ECO:0000313" key="1">
    <source>
        <dbReference type="EMBL" id="AHC37192.1"/>
    </source>
</evidence>
<dbReference type="EMBL" id="CP006852">
    <property type="protein sequence ID" value="AHC37192.1"/>
    <property type="molecule type" value="Genomic_DNA"/>
</dbReference>